<evidence type="ECO:0000313" key="5">
    <source>
        <dbReference type="EMBL" id="AEO55203.1"/>
    </source>
</evidence>
<keyword evidence="6" id="KW-1185">Reference proteome</keyword>
<dbReference type="KEGG" id="mtm:MYCTH_2298796"/>
<feature type="repeat" description="ANK" evidence="3">
    <location>
        <begin position="631"/>
        <end position="663"/>
    </location>
</feature>
<name>G2Q3E3_THET4</name>
<dbReference type="InterPro" id="IPR051165">
    <property type="entry name" value="Multifunctional_ANK_Repeat"/>
</dbReference>
<dbReference type="HOGENOM" id="CLU_298122_0_0_1"/>
<evidence type="ECO:0000256" key="4">
    <source>
        <dbReference type="SAM" id="MobiDB-lite"/>
    </source>
</evidence>
<dbReference type="PANTHER" id="PTHR24123:SF33">
    <property type="entry name" value="PROTEIN HOS4"/>
    <property type="match status" value="1"/>
</dbReference>
<dbReference type="InterPro" id="IPR002110">
    <property type="entry name" value="Ankyrin_rpt"/>
</dbReference>
<protein>
    <recommendedName>
        <fullName evidence="7">Ankyrin repeat protein</fullName>
    </recommendedName>
</protein>
<dbReference type="OrthoDB" id="5244532at2759"/>
<dbReference type="SUPFAM" id="SSF48403">
    <property type="entry name" value="Ankyrin repeat"/>
    <property type="match status" value="1"/>
</dbReference>
<dbReference type="VEuPathDB" id="FungiDB:MYCTH_2298796"/>
<dbReference type="InterPro" id="IPR011990">
    <property type="entry name" value="TPR-like_helical_dom_sf"/>
</dbReference>
<feature type="compositionally biased region" description="Gly residues" evidence="4">
    <location>
        <begin position="914"/>
        <end position="925"/>
    </location>
</feature>
<feature type="repeat" description="ANK" evidence="3">
    <location>
        <begin position="802"/>
        <end position="837"/>
    </location>
</feature>
<dbReference type="GeneID" id="11513360"/>
<dbReference type="Pfam" id="PF00023">
    <property type="entry name" value="Ank"/>
    <property type="match status" value="1"/>
</dbReference>
<feature type="repeat" description="ANK" evidence="3">
    <location>
        <begin position="556"/>
        <end position="588"/>
    </location>
</feature>
<reference evidence="5 6" key="1">
    <citation type="journal article" date="2011" name="Nat. Biotechnol.">
        <title>Comparative genomic analysis of the thermophilic biomass-degrading fungi Myceliophthora thermophila and Thielavia terrestris.</title>
        <authorList>
            <person name="Berka R.M."/>
            <person name="Grigoriev I.V."/>
            <person name="Otillar R."/>
            <person name="Salamov A."/>
            <person name="Grimwood J."/>
            <person name="Reid I."/>
            <person name="Ishmael N."/>
            <person name="John T."/>
            <person name="Darmond C."/>
            <person name="Moisan M.-C."/>
            <person name="Henrissat B."/>
            <person name="Coutinho P.M."/>
            <person name="Lombard V."/>
            <person name="Natvig D.O."/>
            <person name="Lindquist E."/>
            <person name="Schmutz J."/>
            <person name="Lucas S."/>
            <person name="Harris P."/>
            <person name="Powlowski J."/>
            <person name="Bellemare A."/>
            <person name="Taylor D."/>
            <person name="Butler G."/>
            <person name="de Vries R.P."/>
            <person name="Allijn I.E."/>
            <person name="van den Brink J."/>
            <person name="Ushinsky S."/>
            <person name="Storms R."/>
            <person name="Powell A.J."/>
            <person name="Paulsen I.T."/>
            <person name="Elbourne L.D.H."/>
            <person name="Baker S.E."/>
            <person name="Magnuson J."/>
            <person name="LaBoissiere S."/>
            <person name="Clutterbuck A.J."/>
            <person name="Martinez D."/>
            <person name="Wogulis M."/>
            <person name="de Leon A.L."/>
            <person name="Rey M.W."/>
            <person name="Tsang A."/>
        </authorList>
    </citation>
    <scope>NUCLEOTIDE SEQUENCE [LARGE SCALE GENOMIC DNA]</scope>
    <source>
        <strain evidence="6">ATCC 42464 / BCRC 31852 / DSM 1799</strain>
    </source>
</reference>
<feature type="region of interest" description="Disordered" evidence="4">
    <location>
        <begin position="188"/>
        <end position="242"/>
    </location>
</feature>
<accession>G2Q3E3</accession>
<keyword evidence="2 3" id="KW-0040">ANK repeat</keyword>
<dbReference type="PROSITE" id="PS50088">
    <property type="entry name" value="ANK_REPEAT"/>
    <property type="match status" value="3"/>
</dbReference>
<dbReference type="SMART" id="SM00671">
    <property type="entry name" value="SEL1"/>
    <property type="match status" value="1"/>
</dbReference>
<gene>
    <name evidence="5" type="ORF">MYCTH_2298796</name>
</gene>
<dbReference type="Gene3D" id="1.25.40.20">
    <property type="entry name" value="Ankyrin repeat-containing domain"/>
    <property type="match status" value="2"/>
</dbReference>
<sequence length="1009" mass="111138">MGAIDDGAPSPESRVDYMREQFFYGSRYFGFIPQVFQEQAFESIARMAADERHKIASGTHATLQLGLCLLSGFGVDRDIHKGLELVFEAADKGNHRARAVIGRFLWSFGNYTESTPVDWVIEQAMQYSYWAIEELGRAGQRFYSEAVKRAAFLAATAISRVGYGPGYFVESRFDLFDPNALEEQIKKEFGPANGRAESPAPDGPTLEAPTRDSVNSPTRDTNSADPYPLQHEQTMPGQPNVLEDGQVADEMQLQPADFFDAAMRFVCCYGLLETLPVLLREQPRLAPDLGPETYIPLALAAGQGEVALALLGSENEITKETNPYLLFQLHHLPPQQVGPVAGAIVSRGFDPNEKVELHRDSRFTNDRLSVFLDPVLDHRIHPLDGSSRHWLPEIRGRSLTPLRWAIYHGNEHVVGALLDLGAEFARLPDVDRCVAHGGPVDRLETAAFTVAVLEEPCLNLNILEMFFQRHGDQPGRAVFAETPLGLIAMEPDCPERRLRFLGPGGETDNLERVLSLLRRHQPDSDAQLFWAAAMNGHEDIVRYLIKGGVDIELRYNGQTPLHTAVLHGQKGVFDLLVKNGAEVRALTSDKGMSMMHLLLWKPKPVGVELYMINKLYRRLRSVAGGSGNFGRKVQPIHLAALNSRVAALERLLELGADPTVPMEEDIMPWARGCFRHEGWEPPETLKRDRSEEGSLLATPISLKGLTPAGIILSRYDIMPPKDLLAMLRILVLSTSFPVTLSRLYTRPSLKQTIFHLLACHFPLTETGILEHLLDGLALHLPSGPGKANGADRQTLINLPDADGDTPLHYAALFSGSRNTRAVDRLLSLGADPTARNLFGMTPGVIRARYLAWKGAAAAEDAVLRSVTGKGGNGARASYGDGGKWGSKLVQFGIPLSPKERFAAAGDSSSDEAGGEGQGGGGGGDDPGVRWSTRYWGGRTASCMRLQELSGEDGEPDRIKMMGQLLRGARVREVWDLHAGRWVRFEREMMVQLVTEADIQVDFAREVRTG</sequence>
<dbReference type="SMART" id="SM00248">
    <property type="entry name" value="ANK"/>
    <property type="match status" value="5"/>
</dbReference>
<dbReference type="eggNOG" id="KOG4177">
    <property type="taxonomic scope" value="Eukaryota"/>
</dbReference>
<evidence type="ECO:0008006" key="7">
    <source>
        <dbReference type="Google" id="ProtNLM"/>
    </source>
</evidence>
<proteinExistence type="predicted"/>
<dbReference type="InterPro" id="IPR006597">
    <property type="entry name" value="Sel1-like"/>
</dbReference>
<feature type="compositionally biased region" description="Polar residues" evidence="4">
    <location>
        <begin position="212"/>
        <end position="224"/>
    </location>
</feature>
<dbReference type="Proteomes" id="UP000007322">
    <property type="component" value="Chromosome 1"/>
</dbReference>
<evidence type="ECO:0000256" key="3">
    <source>
        <dbReference type="PROSITE-ProRule" id="PRU00023"/>
    </source>
</evidence>
<dbReference type="AlphaFoldDB" id="G2Q3E3"/>
<organism evidence="5 6">
    <name type="scientific">Thermothelomyces thermophilus (strain ATCC 42464 / BCRC 31852 / DSM 1799)</name>
    <name type="common">Sporotrichum thermophile</name>
    <dbReference type="NCBI Taxonomy" id="573729"/>
    <lineage>
        <taxon>Eukaryota</taxon>
        <taxon>Fungi</taxon>
        <taxon>Dikarya</taxon>
        <taxon>Ascomycota</taxon>
        <taxon>Pezizomycotina</taxon>
        <taxon>Sordariomycetes</taxon>
        <taxon>Sordariomycetidae</taxon>
        <taxon>Sordariales</taxon>
        <taxon>Chaetomiaceae</taxon>
        <taxon>Thermothelomyces</taxon>
    </lineage>
</organism>
<dbReference type="Gene3D" id="1.25.40.10">
    <property type="entry name" value="Tetratricopeptide repeat domain"/>
    <property type="match status" value="1"/>
</dbReference>
<feature type="region of interest" description="Disordered" evidence="4">
    <location>
        <begin position="900"/>
        <end position="930"/>
    </location>
</feature>
<keyword evidence="1" id="KW-0677">Repeat</keyword>
<dbReference type="Pfam" id="PF12796">
    <property type="entry name" value="Ank_2"/>
    <property type="match status" value="1"/>
</dbReference>
<evidence type="ECO:0000256" key="2">
    <source>
        <dbReference type="ARBA" id="ARBA00023043"/>
    </source>
</evidence>
<evidence type="ECO:0000313" key="6">
    <source>
        <dbReference type="Proteomes" id="UP000007322"/>
    </source>
</evidence>
<dbReference type="PANTHER" id="PTHR24123">
    <property type="entry name" value="ANKYRIN REPEAT-CONTAINING"/>
    <property type="match status" value="1"/>
</dbReference>
<dbReference type="PROSITE" id="PS50297">
    <property type="entry name" value="ANK_REP_REGION"/>
    <property type="match status" value="2"/>
</dbReference>
<dbReference type="EMBL" id="CP003002">
    <property type="protein sequence ID" value="AEO55203.1"/>
    <property type="molecule type" value="Genomic_DNA"/>
</dbReference>
<dbReference type="InterPro" id="IPR036770">
    <property type="entry name" value="Ankyrin_rpt-contain_sf"/>
</dbReference>
<evidence type="ECO:0000256" key="1">
    <source>
        <dbReference type="ARBA" id="ARBA00022737"/>
    </source>
</evidence>
<dbReference type="RefSeq" id="XP_003660448.1">
    <property type="nucleotide sequence ID" value="XM_003660400.1"/>
</dbReference>
<dbReference type="InParanoid" id="G2Q3E3"/>